<keyword evidence="16" id="KW-1185">Reference proteome</keyword>
<dbReference type="GO" id="GO:0005634">
    <property type="term" value="C:nucleus"/>
    <property type="evidence" value="ECO:0000318"/>
    <property type="project" value="GO_Central"/>
</dbReference>
<dbReference type="GO" id="GO:0070761">
    <property type="term" value="C:pre-snoRNP complex"/>
    <property type="evidence" value="ECO:0000318"/>
    <property type="project" value="GO_Central"/>
</dbReference>
<dbReference type="Gramene" id="Solyc01g074020.3.1">
    <property type="protein sequence ID" value="Solyc01g074020.3.1"/>
    <property type="gene ID" value="Solyc01g074020.3"/>
</dbReference>
<dbReference type="GeneID" id="101253825"/>
<comment type="function">
    <text evidence="8">Required for box C/D snoRNAs accumulation involved in snoRNA processing, snoRNA transport to the nucleolus and ribosome biogenesis.</text>
</comment>
<feature type="domain" description="HIT-type" evidence="14">
    <location>
        <begin position="17"/>
        <end position="51"/>
    </location>
</feature>
<comment type="subunit">
    <text evidence="10">Interacts with FBL, SNU13, NOP58, NUFIP1, RUVBL1, RUVBL2 and TAF9. Interacts (via HIT-type zinc finger) with the RUVBL1/RUVBL2 complex in the presence of ADP.</text>
</comment>
<organism evidence="15">
    <name type="scientific">Solanum lycopersicum</name>
    <name type="common">Tomato</name>
    <name type="synonym">Lycopersicon esculentum</name>
    <dbReference type="NCBI Taxonomy" id="4081"/>
    <lineage>
        <taxon>Eukaryota</taxon>
        <taxon>Viridiplantae</taxon>
        <taxon>Streptophyta</taxon>
        <taxon>Embryophyta</taxon>
        <taxon>Tracheophyta</taxon>
        <taxon>Spermatophyta</taxon>
        <taxon>Magnoliopsida</taxon>
        <taxon>eudicotyledons</taxon>
        <taxon>Gunneridae</taxon>
        <taxon>Pentapetalae</taxon>
        <taxon>asterids</taxon>
        <taxon>lamiids</taxon>
        <taxon>Solanales</taxon>
        <taxon>Solanaceae</taxon>
        <taxon>Solanoideae</taxon>
        <taxon>Solaneae</taxon>
        <taxon>Solanum</taxon>
        <taxon>Solanum subgen. Lycopersicon</taxon>
    </lineage>
</organism>
<keyword evidence="7" id="KW-0832">Ubl conjugation</keyword>
<keyword evidence="1" id="KW-1017">Isopeptide bond</keyword>
<gene>
    <name evidence="15" type="primary">LOC101253825</name>
</gene>
<evidence type="ECO:0000256" key="13">
    <source>
        <dbReference type="PROSITE-ProRule" id="PRU00453"/>
    </source>
</evidence>
<dbReference type="GO" id="GO:0000463">
    <property type="term" value="P:maturation of LSU-rRNA from tricistronic rRNA transcript (SSU-rRNA, 5.8S rRNA, LSU-rRNA)"/>
    <property type="evidence" value="ECO:0000318"/>
    <property type="project" value="GO_Central"/>
</dbReference>
<dbReference type="Pfam" id="PF25790">
    <property type="entry name" value="BCD1"/>
    <property type="match status" value="1"/>
</dbReference>
<dbReference type="AlphaFoldDB" id="A0A3Q7F0P6"/>
<evidence type="ECO:0000313" key="16">
    <source>
        <dbReference type="Proteomes" id="UP000004994"/>
    </source>
</evidence>
<evidence type="ECO:0000256" key="12">
    <source>
        <dbReference type="ARBA" id="ARBA00077531"/>
    </source>
</evidence>
<evidence type="ECO:0000256" key="2">
    <source>
        <dbReference type="ARBA" id="ARBA00022517"/>
    </source>
</evidence>
<dbReference type="PaxDb" id="4081-Solyc01g074020.2.1"/>
<dbReference type="InterPro" id="IPR057721">
    <property type="entry name" value="BCD1_alpha/beta"/>
</dbReference>
<dbReference type="Proteomes" id="UP000004994">
    <property type="component" value="Chromosome 1"/>
</dbReference>
<dbReference type="PANTHER" id="PTHR13483:SF3">
    <property type="entry name" value="BOX C_D SNORNA PROTEIN 1"/>
    <property type="match status" value="1"/>
</dbReference>
<dbReference type="InterPro" id="IPR051639">
    <property type="entry name" value="BCD1"/>
</dbReference>
<protein>
    <recommendedName>
        <fullName evidence="11">Box C/D snoRNA protein 1</fullName>
    </recommendedName>
    <alternativeName>
        <fullName evidence="12">Zinc finger HIT domain-containing protein 6</fullName>
    </alternativeName>
</protein>
<evidence type="ECO:0000256" key="3">
    <source>
        <dbReference type="ARBA" id="ARBA00022553"/>
    </source>
</evidence>
<dbReference type="EnsemblPlants" id="Solyc01g074020.3.1">
    <property type="protein sequence ID" value="Solyc01g074020.3.1"/>
    <property type="gene ID" value="Solyc01g074020.3"/>
</dbReference>
<evidence type="ECO:0000256" key="8">
    <source>
        <dbReference type="ARBA" id="ARBA00049598"/>
    </source>
</evidence>
<sequence>MEKEQESNPNPISSVECEECKLNPWKYKCPGCSIRTCSLPCVNSHKQRTACNGKKSLTEVLPLSQFDDNILLSDYNMLEDVKRFAESARRMRQRLCGYSRFKLPFPLKNLRRAADSRRTKIHFLSSGMSKREKNQTYYNNRNKFISWTIEWRFNSTDVVLIDHGVHENTSLISVLETHLKPGPWNHPLKQFCEEPLDSLKLFIRKHSKGSKSPFCELISKAPLREQLANKAILEYPVIHVFLPSHNYDFEVIKSSVPQKVERKVLHCSDSPSPKGAMFREEDIGDDGSSDPHISDLLSFDRLNTTFQTSNKSSDVLSVVEEDTASVLGDTLISFDSQVMSTKEMDPIGEKYWSLLGDILPMEDELEEGEIAPL</sequence>
<keyword evidence="3" id="KW-0597">Phosphoprotein</keyword>
<dbReference type="InParanoid" id="A0A3Q7F0P6"/>
<dbReference type="STRING" id="4081.A0A3Q7F0P6"/>
<dbReference type="PROSITE" id="PS51083">
    <property type="entry name" value="ZF_HIT"/>
    <property type="match status" value="1"/>
</dbReference>
<dbReference type="InterPro" id="IPR007529">
    <property type="entry name" value="Znf_HIT"/>
</dbReference>
<evidence type="ECO:0000256" key="9">
    <source>
        <dbReference type="ARBA" id="ARBA00049654"/>
    </source>
</evidence>
<dbReference type="RefSeq" id="XP_004229358.1">
    <property type="nucleotide sequence ID" value="XM_004229310.5"/>
</dbReference>
<evidence type="ECO:0000256" key="6">
    <source>
        <dbReference type="ARBA" id="ARBA00022833"/>
    </source>
</evidence>
<dbReference type="GO" id="GO:0008270">
    <property type="term" value="F:zinc ion binding"/>
    <property type="evidence" value="ECO:0007669"/>
    <property type="project" value="UniProtKB-UniRule"/>
</dbReference>
<reference evidence="15" key="1">
    <citation type="journal article" date="2012" name="Nature">
        <title>The tomato genome sequence provides insights into fleshy fruit evolution.</title>
        <authorList>
            <consortium name="Tomato Genome Consortium"/>
        </authorList>
    </citation>
    <scope>NUCLEOTIDE SEQUENCE [LARGE SCALE GENOMIC DNA]</scope>
    <source>
        <strain evidence="15">cv. Heinz 1706</strain>
    </source>
</reference>
<dbReference type="OMA" id="ECKSNSW"/>
<dbReference type="FunFam" id="3.30.60.190:FF:000001">
    <property type="entry name" value="box C/D snoRNA protein 1"/>
    <property type="match status" value="1"/>
</dbReference>
<dbReference type="KEGG" id="sly:101253825"/>
<evidence type="ECO:0000256" key="10">
    <source>
        <dbReference type="ARBA" id="ARBA00061949"/>
    </source>
</evidence>
<dbReference type="PANTHER" id="PTHR13483">
    <property type="entry name" value="BOX C_D SNORNA PROTEIN 1-RELATED"/>
    <property type="match status" value="1"/>
</dbReference>
<evidence type="ECO:0000259" key="14">
    <source>
        <dbReference type="PROSITE" id="PS51083"/>
    </source>
</evidence>
<name>A0A3Q7F0P6_SOLLC</name>
<proteinExistence type="inferred from homology"/>
<dbReference type="SUPFAM" id="SSF144232">
    <property type="entry name" value="HIT/MYND zinc finger-like"/>
    <property type="match status" value="1"/>
</dbReference>
<comment type="similarity">
    <text evidence="9">Belongs to the BCD1 family.</text>
</comment>
<evidence type="ECO:0000313" key="15">
    <source>
        <dbReference type="EnsemblPlants" id="Solyc01g074020.3.1"/>
    </source>
</evidence>
<evidence type="ECO:0000256" key="11">
    <source>
        <dbReference type="ARBA" id="ARBA00068630"/>
    </source>
</evidence>
<evidence type="ECO:0000256" key="7">
    <source>
        <dbReference type="ARBA" id="ARBA00022843"/>
    </source>
</evidence>
<evidence type="ECO:0000256" key="4">
    <source>
        <dbReference type="ARBA" id="ARBA00022723"/>
    </source>
</evidence>
<evidence type="ECO:0000256" key="1">
    <source>
        <dbReference type="ARBA" id="ARBA00022499"/>
    </source>
</evidence>
<dbReference type="OrthoDB" id="272357at2759"/>
<dbReference type="Gene3D" id="3.30.60.190">
    <property type="match status" value="1"/>
</dbReference>
<keyword evidence="2" id="KW-0690">Ribosome biogenesis</keyword>
<dbReference type="CDD" id="cd23023">
    <property type="entry name" value="zf-HIT_BCD1"/>
    <property type="match status" value="1"/>
</dbReference>
<keyword evidence="5 13" id="KW-0863">Zinc-finger</keyword>
<reference evidence="15" key="2">
    <citation type="submission" date="2019-01" db="UniProtKB">
        <authorList>
            <consortium name="EnsemblPlants"/>
        </authorList>
    </citation>
    <scope>IDENTIFICATION</scope>
    <source>
        <strain evidence="15">cv. Heinz 1706</strain>
    </source>
</reference>
<accession>A0A3Q7F0P6</accession>
<dbReference type="GO" id="GO:0000492">
    <property type="term" value="P:box C/D snoRNP assembly"/>
    <property type="evidence" value="ECO:0000318"/>
    <property type="project" value="GO_Central"/>
</dbReference>
<evidence type="ECO:0000256" key="5">
    <source>
        <dbReference type="ARBA" id="ARBA00022771"/>
    </source>
</evidence>
<keyword evidence="6" id="KW-0862">Zinc</keyword>
<keyword evidence="4" id="KW-0479">Metal-binding</keyword>
<dbReference type="SMR" id="A0A3Q7F0P6"/>
<dbReference type="Pfam" id="PF04438">
    <property type="entry name" value="zf-HIT"/>
    <property type="match status" value="1"/>
</dbReference>